<name>A0A0P0XUH5_ORYSJ</name>
<reference evidence="2 3" key="2">
    <citation type="journal article" date="2013" name="Plant Cell Physiol.">
        <title>Rice Annotation Project Database (RAP-DB): an integrative and interactive database for rice genomics.</title>
        <authorList>
            <person name="Sakai H."/>
            <person name="Lee S.S."/>
            <person name="Tanaka T."/>
            <person name="Numa H."/>
            <person name="Kim J."/>
            <person name="Kawahara Y."/>
            <person name="Wakimoto H."/>
            <person name="Yang C.C."/>
            <person name="Iwamoto M."/>
            <person name="Abe T."/>
            <person name="Yamada Y."/>
            <person name="Muto A."/>
            <person name="Inokuchi H."/>
            <person name="Ikemura T."/>
            <person name="Matsumoto T."/>
            <person name="Sasaki T."/>
            <person name="Itoh T."/>
        </authorList>
    </citation>
    <scope>NUCLEOTIDE SEQUENCE [LARGE SCALE GENOMIC DNA]</scope>
    <source>
        <strain evidence="3">cv. Nipponbare</strain>
    </source>
</reference>
<dbReference type="EMBL" id="AP014966">
    <property type="protein sequence ID" value="BAT10991.1"/>
    <property type="molecule type" value="Genomic_DNA"/>
</dbReference>
<accession>A0A0P0XUH5</accession>
<proteinExistence type="predicted"/>
<feature type="region of interest" description="Disordered" evidence="1">
    <location>
        <begin position="90"/>
        <end position="127"/>
    </location>
</feature>
<dbReference type="InParanoid" id="A0A0P0XUH5"/>
<evidence type="ECO:0000313" key="2">
    <source>
        <dbReference type="EMBL" id="BAT10991.1"/>
    </source>
</evidence>
<dbReference type="PaxDb" id="39947-A0A0P0XUH5"/>
<sequence>MVHYLDAYAVVSWPPPCVPVLTKNPAGFPASFCFSQREPVESKNAFICAAMAPYLVGNPNSTPSASSRSAAAAMTGTAGSLAGACIFSSTPGGSVSGTRRSTASTPSTAATPAAARRASASTCPYIE</sequence>
<gene>
    <name evidence="2" type="ordered locus">Os10g0436825</name>
    <name evidence="2" type="ORF">OSNPB_100436825</name>
</gene>
<evidence type="ECO:0000313" key="3">
    <source>
        <dbReference type="Proteomes" id="UP000059680"/>
    </source>
</evidence>
<dbReference type="AlphaFoldDB" id="A0A0P0XUH5"/>
<feature type="compositionally biased region" description="Low complexity" evidence="1">
    <location>
        <begin position="98"/>
        <end position="127"/>
    </location>
</feature>
<reference evidence="2 3" key="3">
    <citation type="journal article" date="2013" name="Rice">
        <title>Improvement of the Oryza sativa Nipponbare reference genome using next generation sequence and optical map data.</title>
        <authorList>
            <person name="Kawahara Y."/>
            <person name="de la Bastide M."/>
            <person name="Hamilton J.P."/>
            <person name="Kanamori H."/>
            <person name="McCombie W.R."/>
            <person name="Ouyang S."/>
            <person name="Schwartz D.C."/>
            <person name="Tanaka T."/>
            <person name="Wu J."/>
            <person name="Zhou S."/>
            <person name="Childs K.L."/>
            <person name="Davidson R.M."/>
            <person name="Lin H."/>
            <person name="Quesada-Ocampo L."/>
            <person name="Vaillancourt B."/>
            <person name="Sakai H."/>
            <person name="Lee S.S."/>
            <person name="Kim J."/>
            <person name="Numa H."/>
            <person name="Itoh T."/>
            <person name="Buell C.R."/>
            <person name="Matsumoto T."/>
        </authorList>
    </citation>
    <scope>NUCLEOTIDE SEQUENCE [LARGE SCALE GENOMIC DNA]</scope>
    <source>
        <strain evidence="3">cv. Nipponbare</strain>
    </source>
</reference>
<dbReference type="Proteomes" id="UP000059680">
    <property type="component" value="Chromosome 10"/>
</dbReference>
<protein>
    <submittedName>
        <fullName evidence="2">Os10g0436825 protein</fullName>
    </submittedName>
</protein>
<evidence type="ECO:0000256" key="1">
    <source>
        <dbReference type="SAM" id="MobiDB-lite"/>
    </source>
</evidence>
<dbReference type="Gramene" id="Os10t0436825-00">
    <property type="protein sequence ID" value="Os10t0436825-00"/>
    <property type="gene ID" value="Os10g0436825"/>
</dbReference>
<organism evidence="2 3">
    <name type="scientific">Oryza sativa subsp. japonica</name>
    <name type="common">Rice</name>
    <dbReference type="NCBI Taxonomy" id="39947"/>
    <lineage>
        <taxon>Eukaryota</taxon>
        <taxon>Viridiplantae</taxon>
        <taxon>Streptophyta</taxon>
        <taxon>Embryophyta</taxon>
        <taxon>Tracheophyta</taxon>
        <taxon>Spermatophyta</taxon>
        <taxon>Magnoliopsida</taxon>
        <taxon>Liliopsida</taxon>
        <taxon>Poales</taxon>
        <taxon>Poaceae</taxon>
        <taxon>BOP clade</taxon>
        <taxon>Oryzoideae</taxon>
        <taxon>Oryzeae</taxon>
        <taxon>Oryzinae</taxon>
        <taxon>Oryza</taxon>
        <taxon>Oryza sativa</taxon>
    </lineage>
</organism>
<reference evidence="3" key="1">
    <citation type="journal article" date="2005" name="Nature">
        <title>The map-based sequence of the rice genome.</title>
        <authorList>
            <consortium name="International rice genome sequencing project (IRGSP)"/>
            <person name="Matsumoto T."/>
            <person name="Wu J."/>
            <person name="Kanamori H."/>
            <person name="Katayose Y."/>
            <person name="Fujisawa M."/>
            <person name="Namiki N."/>
            <person name="Mizuno H."/>
            <person name="Yamamoto K."/>
            <person name="Antonio B.A."/>
            <person name="Baba T."/>
            <person name="Sakata K."/>
            <person name="Nagamura Y."/>
            <person name="Aoki H."/>
            <person name="Arikawa K."/>
            <person name="Arita K."/>
            <person name="Bito T."/>
            <person name="Chiden Y."/>
            <person name="Fujitsuka N."/>
            <person name="Fukunaka R."/>
            <person name="Hamada M."/>
            <person name="Harada C."/>
            <person name="Hayashi A."/>
            <person name="Hijishita S."/>
            <person name="Honda M."/>
            <person name="Hosokawa S."/>
            <person name="Ichikawa Y."/>
            <person name="Idonuma A."/>
            <person name="Iijima M."/>
            <person name="Ikeda M."/>
            <person name="Ikeno M."/>
            <person name="Ito K."/>
            <person name="Ito S."/>
            <person name="Ito T."/>
            <person name="Ito Y."/>
            <person name="Ito Y."/>
            <person name="Iwabuchi A."/>
            <person name="Kamiya K."/>
            <person name="Karasawa W."/>
            <person name="Kurita K."/>
            <person name="Katagiri S."/>
            <person name="Kikuta A."/>
            <person name="Kobayashi H."/>
            <person name="Kobayashi N."/>
            <person name="Machita K."/>
            <person name="Maehara T."/>
            <person name="Masukawa M."/>
            <person name="Mizubayashi T."/>
            <person name="Mukai Y."/>
            <person name="Nagasaki H."/>
            <person name="Nagata Y."/>
            <person name="Naito S."/>
            <person name="Nakashima M."/>
            <person name="Nakama Y."/>
            <person name="Nakamichi Y."/>
            <person name="Nakamura M."/>
            <person name="Meguro A."/>
            <person name="Negishi M."/>
            <person name="Ohta I."/>
            <person name="Ohta T."/>
            <person name="Okamoto M."/>
            <person name="Ono N."/>
            <person name="Saji S."/>
            <person name="Sakaguchi M."/>
            <person name="Sakai K."/>
            <person name="Shibata M."/>
            <person name="Shimokawa T."/>
            <person name="Song J."/>
            <person name="Takazaki Y."/>
            <person name="Terasawa K."/>
            <person name="Tsugane M."/>
            <person name="Tsuji K."/>
            <person name="Ueda S."/>
            <person name="Waki K."/>
            <person name="Yamagata H."/>
            <person name="Yamamoto M."/>
            <person name="Yamamoto S."/>
            <person name="Yamane H."/>
            <person name="Yoshiki S."/>
            <person name="Yoshihara R."/>
            <person name="Yukawa K."/>
            <person name="Zhong H."/>
            <person name="Yano M."/>
            <person name="Yuan Q."/>
            <person name="Ouyang S."/>
            <person name="Liu J."/>
            <person name="Jones K.M."/>
            <person name="Gansberger K."/>
            <person name="Moffat K."/>
            <person name="Hill J."/>
            <person name="Bera J."/>
            <person name="Fadrosh D."/>
            <person name="Jin S."/>
            <person name="Johri S."/>
            <person name="Kim M."/>
            <person name="Overton L."/>
            <person name="Reardon M."/>
            <person name="Tsitrin T."/>
            <person name="Vuong H."/>
            <person name="Weaver B."/>
            <person name="Ciecko A."/>
            <person name="Tallon L."/>
            <person name="Jackson J."/>
            <person name="Pai G."/>
            <person name="Aken S.V."/>
            <person name="Utterback T."/>
            <person name="Reidmuller S."/>
            <person name="Feldblyum T."/>
            <person name="Hsiao J."/>
            <person name="Zismann V."/>
            <person name="Iobst S."/>
            <person name="de Vazeille A.R."/>
            <person name="Buell C.R."/>
            <person name="Ying K."/>
            <person name="Li Y."/>
            <person name="Lu T."/>
            <person name="Huang Y."/>
            <person name="Zhao Q."/>
            <person name="Feng Q."/>
            <person name="Zhang L."/>
            <person name="Zhu J."/>
            <person name="Weng Q."/>
            <person name="Mu J."/>
            <person name="Lu Y."/>
            <person name="Fan D."/>
            <person name="Liu Y."/>
            <person name="Guan J."/>
            <person name="Zhang Y."/>
            <person name="Yu S."/>
            <person name="Liu X."/>
            <person name="Zhang Y."/>
            <person name="Hong G."/>
            <person name="Han B."/>
            <person name="Choisne N."/>
            <person name="Demange N."/>
            <person name="Orjeda G."/>
            <person name="Samain S."/>
            <person name="Cattolico L."/>
            <person name="Pelletier E."/>
            <person name="Couloux A."/>
            <person name="Segurens B."/>
            <person name="Wincker P."/>
            <person name="D'Hont A."/>
            <person name="Scarpelli C."/>
            <person name="Weissenbach J."/>
            <person name="Salanoubat M."/>
            <person name="Quetier F."/>
            <person name="Yu Y."/>
            <person name="Kim H.R."/>
            <person name="Rambo T."/>
            <person name="Currie J."/>
            <person name="Collura K."/>
            <person name="Luo M."/>
            <person name="Yang T."/>
            <person name="Ammiraju J.S.S."/>
            <person name="Engler F."/>
            <person name="Soderlund C."/>
            <person name="Wing R.A."/>
            <person name="Palmer L.E."/>
            <person name="de la Bastide M."/>
            <person name="Spiegel L."/>
            <person name="Nascimento L."/>
            <person name="Zutavern T."/>
            <person name="O'Shaughnessy A."/>
            <person name="Dike S."/>
            <person name="Dedhia N."/>
            <person name="Preston R."/>
            <person name="Balija V."/>
            <person name="McCombie W.R."/>
            <person name="Chow T."/>
            <person name="Chen H."/>
            <person name="Chung M."/>
            <person name="Chen C."/>
            <person name="Shaw J."/>
            <person name="Wu H."/>
            <person name="Hsiao K."/>
            <person name="Chao Y."/>
            <person name="Chu M."/>
            <person name="Cheng C."/>
            <person name="Hour A."/>
            <person name="Lee P."/>
            <person name="Lin S."/>
            <person name="Lin Y."/>
            <person name="Liou J."/>
            <person name="Liu S."/>
            <person name="Hsing Y."/>
            <person name="Raghuvanshi S."/>
            <person name="Mohanty A."/>
            <person name="Bharti A.K."/>
            <person name="Gaur A."/>
            <person name="Gupta V."/>
            <person name="Kumar D."/>
            <person name="Ravi V."/>
            <person name="Vij S."/>
            <person name="Kapur A."/>
            <person name="Khurana P."/>
            <person name="Khurana P."/>
            <person name="Khurana J.P."/>
            <person name="Tyagi A.K."/>
            <person name="Gaikwad K."/>
            <person name="Singh A."/>
            <person name="Dalal V."/>
            <person name="Srivastava S."/>
            <person name="Dixit A."/>
            <person name="Pal A.K."/>
            <person name="Ghazi I.A."/>
            <person name="Yadav M."/>
            <person name="Pandit A."/>
            <person name="Bhargava A."/>
            <person name="Sureshbabu K."/>
            <person name="Batra K."/>
            <person name="Sharma T.R."/>
            <person name="Mohapatra T."/>
            <person name="Singh N.K."/>
            <person name="Messing J."/>
            <person name="Nelson A.B."/>
            <person name="Fuks G."/>
            <person name="Kavchok S."/>
            <person name="Keizer G."/>
            <person name="Linton E."/>
            <person name="Llaca V."/>
            <person name="Song R."/>
            <person name="Tanyolac B."/>
            <person name="Young S."/>
            <person name="Ho-Il K."/>
            <person name="Hahn J.H."/>
            <person name="Sangsakoo G."/>
            <person name="Vanavichit A."/>
            <person name="de Mattos Luiz.A.T."/>
            <person name="Zimmer P.D."/>
            <person name="Malone G."/>
            <person name="Dellagostin O."/>
            <person name="de Oliveira A.C."/>
            <person name="Bevan M."/>
            <person name="Bancroft I."/>
            <person name="Minx P."/>
            <person name="Cordum H."/>
            <person name="Wilson R."/>
            <person name="Cheng Z."/>
            <person name="Jin W."/>
            <person name="Jiang J."/>
            <person name="Leong S.A."/>
            <person name="Iwama H."/>
            <person name="Gojobori T."/>
            <person name="Itoh T."/>
            <person name="Niimura Y."/>
            <person name="Fujii Y."/>
            <person name="Habara T."/>
            <person name="Sakai H."/>
            <person name="Sato Y."/>
            <person name="Wilson G."/>
            <person name="Kumar K."/>
            <person name="McCouch S."/>
            <person name="Juretic N."/>
            <person name="Hoen D."/>
            <person name="Wright S."/>
            <person name="Bruskiewich R."/>
            <person name="Bureau T."/>
            <person name="Miyao A."/>
            <person name="Hirochika H."/>
            <person name="Nishikawa T."/>
            <person name="Kadowaki K."/>
            <person name="Sugiura M."/>
            <person name="Burr B."/>
            <person name="Sasaki T."/>
        </authorList>
    </citation>
    <scope>NUCLEOTIDE SEQUENCE [LARGE SCALE GENOMIC DNA]</scope>
    <source>
        <strain evidence="3">cv. Nipponbare</strain>
    </source>
</reference>
<keyword evidence="3" id="KW-1185">Reference proteome</keyword>